<keyword evidence="2" id="KW-1185">Reference proteome</keyword>
<sequence>MGQPRSCGYEGVGAWCDIRSLSPPMPGFLSVTVTARHLIERGTSGRDRSPKPLPSHFPLQSLLSPRFEKRGSCDETSYSGICPDGGHGFRFAEGLAAPIRARTSDDDDEGTDTIHGRTE</sequence>
<comment type="caution">
    <text evidence="1">The sequence shown here is derived from an EMBL/GenBank/DDBJ whole genome shotgun (WGS) entry which is preliminary data.</text>
</comment>
<organism evidence="1 2">
    <name type="scientific">Dallia pectoralis</name>
    <name type="common">Alaska blackfish</name>
    <dbReference type="NCBI Taxonomy" id="75939"/>
    <lineage>
        <taxon>Eukaryota</taxon>
        <taxon>Metazoa</taxon>
        <taxon>Chordata</taxon>
        <taxon>Craniata</taxon>
        <taxon>Vertebrata</taxon>
        <taxon>Euteleostomi</taxon>
        <taxon>Actinopterygii</taxon>
        <taxon>Neopterygii</taxon>
        <taxon>Teleostei</taxon>
        <taxon>Protacanthopterygii</taxon>
        <taxon>Esociformes</taxon>
        <taxon>Umbridae</taxon>
        <taxon>Dallia</taxon>
    </lineage>
</organism>
<name>A0ACC2HKK8_DALPE</name>
<dbReference type="Proteomes" id="UP001157502">
    <property type="component" value="Chromosome 1"/>
</dbReference>
<evidence type="ECO:0000313" key="2">
    <source>
        <dbReference type="Proteomes" id="UP001157502"/>
    </source>
</evidence>
<dbReference type="EMBL" id="CM055728">
    <property type="protein sequence ID" value="KAJ8016221.1"/>
    <property type="molecule type" value="Genomic_DNA"/>
</dbReference>
<proteinExistence type="predicted"/>
<evidence type="ECO:0000313" key="1">
    <source>
        <dbReference type="EMBL" id="KAJ8016221.1"/>
    </source>
</evidence>
<gene>
    <name evidence="1" type="ORF">DPEC_G00004940</name>
</gene>
<protein>
    <submittedName>
        <fullName evidence="1">Uncharacterized protein</fullName>
    </submittedName>
</protein>
<accession>A0ACC2HKK8</accession>
<reference evidence="1" key="1">
    <citation type="submission" date="2021-05" db="EMBL/GenBank/DDBJ databases">
        <authorList>
            <person name="Pan Q."/>
            <person name="Jouanno E."/>
            <person name="Zahm M."/>
            <person name="Klopp C."/>
            <person name="Cabau C."/>
            <person name="Louis A."/>
            <person name="Berthelot C."/>
            <person name="Parey E."/>
            <person name="Roest Crollius H."/>
            <person name="Montfort J."/>
            <person name="Robinson-Rechavi M."/>
            <person name="Bouchez O."/>
            <person name="Lampietro C."/>
            <person name="Lopez Roques C."/>
            <person name="Donnadieu C."/>
            <person name="Postlethwait J."/>
            <person name="Bobe J."/>
            <person name="Dillon D."/>
            <person name="Chandos A."/>
            <person name="von Hippel F."/>
            <person name="Guiguen Y."/>
        </authorList>
    </citation>
    <scope>NUCLEOTIDE SEQUENCE</scope>
    <source>
        <strain evidence="1">YG-Jan2019</strain>
    </source>
</reference>